<gene>
    <name evidence="2" type="ORF">DERP_003099</name>
</gene>
<reference evidence="2 3" key="1">
    <citation type="journal article" date="2018" name="J. Allergy Clin. Immunol.">
        <title>High-quality assembly of Dermatophagoides pteronyssinus genome and transcriptome reveals a wide range of novel allergens.</title>
        <authorList>
            <person name="Liu X.Y."/>
            <person name="Yang K.Y."/>
            <person name="Wang M.Q."/>
            <person name="Kwok J.S."/>
            <person name="Zeng X."/>
            <person name="Yang Z."/>
            <person name="Xiao X.J."/>
            <person name="Lau C.P."/>
            <person name="Li Y."/>
            <person name="Huang Z.M."/>
            <person name="Ba J.G."/>
            <person name="Yim A.K."/>
            <person name="Ouyang C.Y."/>
            <person name="Ngai S.M."/>
            <person name="Chan T.F."/>
            <person name="Leung E.L."/>
            <person name="Liu L."/>
            <person name="Liu Z.G."/>
            <person name="Tsui S.K."/>
        </authorList>
    </citation>
    <scope>NUCLEOTIDE SEQUENCE [LARGE SCALE GENOMIC DNA]</scope>
    <source>
        <strain evidence="2">Derp</strain>
    </source>
</reference>
<evidence type="ECO:0000313" key="2">
    <source>
        <dbReference type="EMBL" id="KAH9422423.1"/>
    </source>
</evidence>
<keyword evidence="1" id="KW-0812">Transmembrane</keyword>
<comment type="caution">
    <text evidence="2">The sequence shown here is derived from an EMBL/GenBank/DDBJ whole genome shotgun (WGS) entry which is preliminary data.</text>
</comment>
<sequence length="70" mass="8058">MSRETTTWFSTVATNIFLFVSPLIVTIFLMIMVAPDLLDPKNYTFRNYNWITTWIAAAATSFDFLGQQKS</sequence>
<feature type="transmembrane region" description="Helical" evidence="1">
    <location>
        <begin position="12"/>
        <end position="35"/>
    </location>
</feature>
<protein>
    <submittedName>
        <fullName evidence="2">Uncharacterized protein</fullName>
    </submittedName>
</protein>
<proteinExistence type="predicted"/>
<keyword evidence="1" id="KW-0472">Membrane</keyword>
<keyword evidence="3" id="KW-1185">Reference proteome</keyword>
<keyword evidence="1" id="KW-1133">Transmembrane helix</keyword>
<evidence type="ECO:0000256" key="1">
    <source>
        <dbReference type="SAM" id="Phobius"/>
    </source>
</evidence>
<dbReference type="EMBL" id="NJHN03000036">
    <property type="protein sequence ID" value="KAH9422423.1"/>
    <property type="molecule type" value="Genomic_DNA"/>
</dbReference>
<dbReference type="Proteomes" id="UP000887458">
    <property type="component" value="Unassembled WGS sequence"/>
</dbReference>
<evidence type="ECO:0000313" key="3">
    <source>
        <dbReference type="Proteomes" id="UP000887458"/>
    </source>
</evidence>
<accession>A0ABQ8JII5</accession>
<name>A0ABQ8JII5_DERPT</name>
<feature type="transmembrane region" description="Helical" evidence="1">
    <location>
        <begin position="47"/>
        <end position="65"/>
    </location>
</feature>
<reference evidence="2 3" key="2">
    <citation type="journal article" date="2022" name="Mol. Biol. Evol.">
        <title>Comparative Genomics Reveals Insights into the Divergent Evolution of Astigmatic Mites and Household Pest Adaptations.</title>
        <authorList>
            <person name="Xiong Q."/>
            <person name="Wan A.T."/>
            <person name="Liu X."/>
            <person name="Fung C.S."/>
            <person name="Xiao X."/>
            <person name="Malainual N."/>
            <person name="Hou J."/>
            <person name="Wang L."/>
            <person name="Wang M."/>
            <person name="Yang K.Y."/>
            <person name="Cui Y."/>
            <person name="Leung E.L."/>
            <person name="Nong W."/>
            <person name="Shin S.K."/>
            <person name="Au S.W."/>
            <person name="Jeong K.Y."/>
            <person name="Chew F.T."/>
            <person name="Hui J.H."/>
            <person name="Leung T.F."/>
            <person name="Tungtrongchitr A."/>
            <person name="Zhong N."/>
            <person name="Liu Z."/>
            <person name="Tsui S.K."/>
        </authorList>
    </citation>
    <scope>NUCLEOTIDE SEQUENCE [LARGE SCALE GENOMIC DNA]</scope>
    <source>
        <strain evidence="2">Derp</strain>
    </source>
</reference>
<organism evidence="2 3">
    <name type="scientific">Dermatophagoides pteronyssinus</name>
    <name type="common">European house dust mite</name>
    <dbReference type="NCBI Taxonomy" id="6956"/>
    <lineage>
        <taxon>Eukaryota</taxon>
        <taxon>Metazoa</taxon>
        <taxon>Ecdysozoa</taxon>
        <taxon>Arthropoda</taxon>
        <taxon>Chelicerata</taxon>
        <taxon>Arachnida</taxon>
        <taxon>Acari</taxon>
        <taxon>Acariformes</taxon>
        <taxon>Sarcoptiformes</taxon>
        <taxon>Astigmata</taxon>
        <taxon>Psoroptidia</taxon>
        <taxon>Analgoidea</taxon>
        <taxon>Pyroglyphidae</taxon>
        <taxon>Dermatophagoidinae</taxon>
        <taxon>Dermatophagoides</taxon>
    </lineage>
</organism>